<proteinExistence type="predicted"/>
<evidence type="ECO:0000313" key="5">
    <source>
        <dbReference type="EMBL" id="OCL05185.1"/>
    </source>
</evidence>
<dbReference type="GO" id="GO:0045944">
    <property type="term" value="P:positive regulation of transcription by RNA polymerase II"/>
    <property type="evidence" value="ECO:0007669"/>
    <property type="project" value="TreeGrafter"/>
</dbReference>
<evidence type="ECO:0000259" key="4">
    <source>
        <dbReference type="PROSITE" id="PS50048"/>
    </source>
</evidence>
<feature type="region of interest" description="Disordered" evidence="3">
    <location>
        <begin position="1"/>
        <end position="33"/>
    </location>
</feature>
<dbReference type="GO" id="GO:0000976">
    <property type="term" value="F:transcription cis-regulatory region binding"/>
    <property type="evidence" value="ECO:0007669"/>
    <property type="project" value="TreeGrafter"/>
</dbReference>
<evidence type="ECO:0000256" key="1">
    <source>
        <dbReference type="ARBA" id="ARBA00004123"/>
    </source>
</evidence>
<dbReference type="SUPFAM" id="SSF57701">
    <property type="entry name" value="Zn2/Cys6 DNA-binding domain"/>
    <property type="match status" value="1"/>
</dbReference>
<dbReference type="PANTHER" id="PTHR37534:SF23">
    <property type="entry name" value="ZN(II)2CYS6 TRANSCRIPTION FACTOR (EUROFUNG)"/>
    <property type="match status" value="1"/>
</dbReference>
<feature type="non-terminal residue" evidence="5">
    <location>
        <position position="1"/>
    </location>
</feature>
<name>A0A8E2EUP5_9PEZI</name>
<dbReference type="PROSITE" id="PS00463">
    <property type="entry name" value="ZN2_CY6_FUNGAL_1"/>
    <property type="match status" value="1"/>
</dbReference>
<protein>
    <recommendedName>
        <fullName evidence="4">Zn(2)-C6 fungal-type domain-containing protein</fullName>
    </recommendedName>
</protein>
<dbReference type="Pfam" id="PF00172">
    <property type="entry name" value="Zn_clus"/>
    <property type="match status" value="1"/>
</dbReference>
<dbReference type="InterPro" id="IPR001138">
    <property type="entry name" value="Zn2Cys6_DnaBD"/>
</dbReference>
<feature type="region of interest" description="Disordered" evidence="3">
    <location>
        <begin position="775"/>
        <end position="878"/>
    </location>
</feature>
<accession>A0A8E2EUP5</accession>
<dbReference type="InterPro" id="IPR021858">
    <property type="entry name" value="Fun_TF"/>
</dbReference>
<dbReference type="GO" id="GO:0000981">
    <property type="term" value="F:DNA-binding transcription factor activity, RNA polymerase II-specific"/>
    <property type="evidence" value="ECO:0007669"/>
    <property type="project" value="InterPro"/>
</dbReference>
<evidence type="ECO:0000256" key="3">
    <source>
        <dbReference type="SAM" id="MobiDB-lite"/>
    </source>
</evidence>
<dbReference type="Pfam" id="PF11951">
    <property type="entry name" value="Fungal_trans_2"/>
    <property type="match status" value="1"/>
</dbReference>
<feature type="compositionally biased region" description="Low complexity" evidence="3">
    <location>
        <begin position="110"/>
        <end position="123"/>
    </location>
</feature>
<dbReference type="Proteomes" id="UP000250140">
    <property type="component" value="Unassembled WGS sequence"/>
</dbReference>
<feature type="compositionally biased region" description="Polar residues" evidence="3">
    <location>
        <begin position="860"/>
        <end position="872"/>
    </location>
</feature>
<dbReference type="CDD" id="cd00067">
    <property type="entry name" value="GAL4"/>
    <property type="match status" value="1"/>
</dbReference>
<keyword evidence="6" id="KW-1185">Reference proteome</keyword>
<reference evidence="5 6" key="1">
    <citation type="journal article" date="2016" name="Nat. Commun.">
        <title>Ectomycorrhizal ecology is imprinted in the genome of the dominant symbiotic fungus Cenococcum geophilum.</title>
        <authorList>
            <consortium name="DOE Joint Genome Institute"/>
            <person name="Peter M."/>
            <person name="Kohler A."/>
            <person name="Ohm R.A."/>
            <person name="Kuo A."/>
            <person name="Krutzmann J."/>
            <person name="Morin E."/>
            <person name="Arend M."/>
            <person name="Barry K.W."/>
            <person name="Binder M."/>
            <person name="Choi C."/>
            <person name="Clum A."/>
            <person name="Copeland A."/>
            <person name="Grisel N."/>
            <person name="Haridas S."/>
            <person name="Kipfer T."/>
            <person name="LaButti K."/>
            <person name="Lindquist E."/>
            <person name="Lipzen A."/>
            <person name="Maire R."/>
            <person name="Meier B."/>
            <person name="Mihaltcheva S."/>
            <person name="Molinier V."/>
            <person name="Murat C."/>
            <person name="Poggeler S."/>
            <person name="Quandt C.A."/>
            <person name="Sperisen C."/>
            <person name="Tritt A."/>
            <person name="Tisserant E."/>
            <person name="Crous P.W."/>
            <person name="Henrissat B."/>
            <person name="Nehls U."/>
            <person name="Egli S."/>
            <person name="Spatafora J.W."/>
            <person name="Grigoriev I.V."/>
            <person name="Martin F.M."/>
        </authorList>
    </citation>
    <scope>NUCLEOTIDE SEQUENCE [LARGE SCALE GENOMIC DNA]</scope>
    <source>
        <strain evidence="5 6">CBS 207.34</strain>
    </source>
</reference>
<dbReference type="EMBL" id="KV750356">
    <property type="protein sequence ID" value="OCL05185.1"/>
    <property type="molecule type" value="Genomic_DNA"/>
</dbReference>
<dbReference type="PANTHER" id="PTHR37534">
    <property type="entry name" value="TRANSCRIPTIONAL ACTIVATOR PROTEIN UGA3"/>
    <property type="match status" value="1"/>
</dbReference>
<dbReference type="PROSITE" id="PS50048">
    <property type="entry name" value="ZN2_CY6_FUNGAL_2"/>
    <property type="match status" value="1"/>
</dbReference>
<feature type="region of interest" description="Disordered" evidence="3">
    <location>
        <begin position="109"/>
        <end position="151"/>
    </location>
</feature>
<organism evidence="5 6">
    <name type="scientific">Glonium stellatum</name>
    <dbReference type="NCBI Taxonomy" id="574774"/>
    <lineage>
        <taxon>Eukaryota</taxon>
        <taxon>Fungi</taxon>
        <taxon>Dikarya</taxon>
        <taxon>Ascomycota</taxon>
        <taxon>Pezizomycotina</taxon>
        <taxon>Dothideomycetes</taxon>
        <taxon>Pleosporomycetidae</taxon>
        <taxon>Gloniales</taxon>
        <taxon>Gloniaceae</taxon>
        <taxon>Glonium</taxon>
    </lineage>
</organism>
<feature type="compositionally biased region" description="Pro residues" evidence="3">
    <location>
        <begin position="782"/>
        <end position="792"/>
    </location>
</feature>
<evidence type="ECO:0000256" key="2">
    <source>
        <dbReference type="ARBA" id="ARBA00023242"/>
    </source>
</evidence>
<dbReference type="OrthoDB" id="5391043at2759"/>
<feature type="compositionally biased region" description="Polar residues" evidence="3">
    <location>
        <begin position="1"/>
        <end position="11"/>
    </location>
</feature>
<feature type="domain" description="Zn(2)-C6 fungal-type" evidence="4">
    <location>
        <begin position="37"/>
        <end position="65"/>
    </location>
</feature>
<feature type="compositionally biased region" description="Pro residues" evidence="3">
    <location>
        <begin position="799"/>
        <end position="845"/>
    </location>
</feature>
<comment type="subcellular location">
    <subcellularLocation>
        <location evidence="1">Nucleus</location>
    </subcellularLocation>
</comment>
<dbReference type="GO" id="GO:0008270">
    <property type="term" value="F:zinc ion binding"/>
    <property type="evidence" value="ECO:0007669"/>
    <property type="project" value="InterPro"/>
</dbReference>
<evidence type="ECO:0000313" key="6">
    <source>
        <dbReference type="Proteomes" id="UP000250140"/>
    </source>
</evidence>
<sequence length="987" mass="109262">MDNGPTLSTGAGDTPPASNAASAPPPNPKLRKRTKTGCLTCRKRRIKCGEERPICNNCIKSKRHCEGYNQRVIFKPPIGDWPNHPSTVNTLPYHNSLLPGARPVYHRHPQPIQQQQQSQQQIPGSLTSIQPRSFDFSNVESGPIPGQDPQSAGVLVVGQPPPYSQDPNYIQQPIPSPHTQLPTPTSATSFYPASVNAGFPLQFANESNSSYQRQQYPQQGAQFQQIPVSYDSQAVEEKPVISDAPYTAASQAYQDQYIYQQRQSEHEEQDPYYLASSGPTRADEYQTQYVEQRAPLAQVANAQVPDSQTQQSSVDLGRGAYPPLQPGHHQAQIQTPQPDSYQDVKYVQHTILEQPTALSHATPDFRGQLLTSGFSIDHVSPTQVLDEAAVEYEDDDYYDVNSDEEMEDAPDSALTTNRDFGMILRIHQESTSELSIRRYDAFIYAGILDHYRAEWVANPLKNPKTARVFAHFIYATGPSLSIYERNPRNASAMFTEGPVPSSQQSLWTYTLPMMALNHQGLLHAMLALASLHIAKLQGASATPSFKHYAYALKRIHHCVGHSKKRHQVTTLAASLLLAFYEVMTADHLKWSSHLVGAKQLLVEIDYRGMTKQSKRMKAEQAAYEQMFPYQNPNMLMQQRQLSSGFKEVIMLPDEGLVSTLIGRKLRYDEAGRVIGDFEDLRPSDSIPPALDLSKYELFQDLYWWYCRQDAFQSIISGNRLLMDYSRWSDCPPRAPMGRADAIYACHDHVILILGRIADFAARDRERKIKVVEANGGQWRPTPGMPMGPPPQPGQAATGPTPPTMGPMGPSPNVPTGPPPGWAGGPPPGWTGGPPPGPPPGGPPQMPNFYGMAPTRAPTAMPSSYANSRQESPTSPPRASVDLEAAYKTALEDWSQIRAALYALEQHLGPAFQPLSAEYHQPLQTPFGYALQYRSYDIGIIWALLYMSHIVTIRSHPSMPPAAMMAAGVAAQQTAHYANEIGRIAAGI</sequence>
<feature type="compositionally biased region" description="Polar residues" evidence="3">
    <location>
        <begin position="124"/>
        <end position="140"/>
    </location>
</feature>
<dbReference type="InterPro" id="IPR036864">
    <property type="entry name" value="Zn2-C6_fun-type_DNA-bd_sf"/>
</dbReference>
<dbReference type="Gene3D" id="4.10.240.10">
    <property type="entry name" value="Zn(2)-C6 fungal-type DNA-binding domain"/>
    <property type="match status" value="1"/>
</dbReference>
<gene>
    <name evidence="5" type="ORF">AOQ84DRAFT_323304</name>
</gene>
<dbReference type="AlphaFoldDB" id="A0A8E2EUP5"/>
<keyword evidence="2" id="KW-0539">Nucleus</keyword>
<dbReference type="SMART" id="SM00066">
    <property type="entry name" value="GAL4"/>
    <property type="match status" value="1"/>
</dbReference>
<dbReference type="GO" id="GO:0005634">
    <property type="term" value="C:nucleus"/>
    <property type="evidence" value="ECO:0007669"/>
    <property type="project" value="UniProtKB-SubCell"/>
</dbReference>